<evidence type="ECO:0000256" key="4">
    <source>
        <dbReference type="SAM" id="SignalP"/>
    </source>
</evidence>
<evidence type="ECO:0000256" key="2">
    <source>
        <dbReference type="ARBA" id="ARBA00022525"/>
    </source>
</evidence>
<dbReference type="Pfam" id="PF00353">
    <property type="entry name" value="HemolysinCabind"/>
    <property type="match status" value="15"/>
</dbReference>
<feature type="region of interest" description="Disordered" evidence="3">
    <location>
        <begin position="2436"/>
        <end position="2477"/>
    </location>
</feature>
<keyword evidence="2" id="KW-0964">Secreted</keyword>
<feature type="region of interest" description="Disordered" evidence="3">
    <location>
        <begin position="383"/>
        <end position="402"/>
    </location>
</feature>
<dbReference type="InterPro" id="IPR011049">
    <property type="entry name" value="Serralysin-like_metalloprot_C"/>
</dbReference>
<comment type="subcellular location">
    <subcellularLocation>
        <location evidence="1">Secreted</location>
    </subcellularLocation>
</comment>
<feature type="compositionally biased region" description="Polar residues" evidence="3">
    <location>
        <begin position="2576"/>
        <end position="2590"/>
    </location>
</feature>
<dbReference type="GO" id="GO:0005576">
    <property type="term" value="C:extracellular region"/>
    <property type="evidence" value="ECO:0007669"/>
    <property type="project" value="UniProtKB-SubCell"/>
</dbReference>
<feature type="compositionally biased region" description="Polar residues" evidence="3">
    <location>
        <begin position="2011"/>
        <end position="2023"/>
    </location>
</feature>
<feature type="chain" id="PRO_5012726769" evidence="4">
    <location>
        <begin position="32"/>
        <end position="3226"/>
    </location>
</feature>
<feature type="region of interest" description="Disordered" evidence="3">
    <location>
        <begin position="2548"/>
        <end position="2590"/>
    </location>
</feature>
<name>A0A1N7E482_9ACTN</name>
<dbReference type="EMBL" id="FTNF01000020">
    <property type="protein sequence ID" value="SIR82883.1"/>
    <property type="molecule type" value="Genomic_DNA"/>
</dbReference>
<feature type="region of interest" description="Disordered" evidence="3">
    <location>
        <begin position="2706"/>
        <end position="2754"/>
    </location>
</feature>
<feature type="region of interest" description="Disordered" evidence="3">
    <location>
        <begin position="2058"/>
        <end position="2114"/>
    </location>
</feature>
<dbReference type="InterPro" id="IPR001343">
    <property type="entry name" value="Hemolysn_Ca-bd"/>
</dbReference>
<evidence type="ECO:0000256" key="3">
    <source>
        <dbReference type="SAM" id="MobiDB-lite"/>
    </source>
</evidence>
<dbReference type="Proteomes" id="UP000186004">
    <property type="component" value="Unassembled WGS sequence"/>
</dbReference>
<evidence type="ECO:0000313" key="5">
    <source>
        <dbReference type="EMBL" id="SIR82883.1"/>
    </source>
</evidence>
<evidence type="ECO:0000256" key="1">
    <source>
        <dbReference type="ARBA" id="ARBA00004613"/>
    </source>
</evidence>
<reference evidence="5 6" key="1">
    <citation type="submission" date="2017-01" db="EMBL/GenBank/DDBJ databases">
        <authorList>
            <person name="Mah S.A."/>
            <person name="Swanson W.J."/>
            <person name="Moy G.W."/>
            <person name="Vacquier V.D."/>
        </authorList>
    </citation>
    <scope>NUCLEOTIDE SEQUENCE [LARGE SCALE GENOMIC DNA]</scope>
    <source>
        <strain evidence="5 6">DSM 45758</strain>
    </source>
</reference>
<keyword evidence="6" id="KW-1185">Reference proteome</keyword>
<feature type="region of interest" description="Disordered" evidence="3">
    <location>
        <begin position="3204"/>
        <end position="3226"/>
    </location>
</feature>
<dbReference type="PROSITE" id="PS00330">
    <property type="entry name" value="HEMOLYSIN_CALCIUM"/>
    <property type="match status" value="2"/>
</dbReference>
<feature type="region of interest" description="Disordered" evidence="3">
    <location>
        <begin position="2011"/>
        <end position="2034"/>
    </location>
</feature>
<sequence>MMALRRLIAAILATLLATTFAAVWTAPPAQADEAWETAFKALMNRTATWAENGLSRIGPLAQPLPLLDTSPGALVQVDKLAPTAADALADDLTRNDVDLGGGTRLTSTVTEDGGDRLLDVLLSTKKEVNGKGLAVSGVTVADAVSVTGWATLHLRARHTASGETYLVRDGDTPRIDIDAVARLRTDLAQATASVGILGVKLTTGSTLAARTHLKVTLTDPNGDGRLAFDTAAGAGTGELGAAGSLAGLVQVTLDNSGGGRISDDETESGPGSVHAEVKLGAATEGVPVALPAIEGTVTVDWPDISSGTPTVTTSGLDETIGRFRSMSPLDLAAGLAQLATLIGGVQQSGPAGNLDLPFLRGTFADAVKVNEKITAFLQENVYPRPEDPQFQPGDDPAKAGQPKFGSVQELFTLLAAEELPVDNVSFADDKLAFRVRLERESTEEVALDPGAPSVSGRGATFTADGFSVQGNRFTPGGLVGQRVVAGTSAGTVESNTANAVTLETSWIGGQPAADSAWVVSGSSPHTGAVELGGAFTKTVGGKPVGLRAANAQASFATVKPRYEADLTLVLDLRDLGSPAANADRVLLRTDPATPLFAADFPISSAVDFYTTAGFLKAKLGGNLAVGPAEAGKRMIEVRFKQAQDISLGTLFTQLKQNPTGLLAATHSVRTTGRVDVSVPGGTGALGSGVGVDVSWTAGGQPSVDTSELDGLFALDFNPDDPKALFALVVEALRLVNGALAAPTAGTGPLDTEIPLLGRSARQLLGSDESGVGAGVSYATQGDSFLLKDANRDEDSAFDPRLSDRAVVIGSKAYRVLERVDGQTLRIDPAGTPTPADGTAYALRPELADAVDRLLATPPDTLQDAIDVLNKAIGEGSGIGFTLDERAGGPYLRLGLDWKRGFQTGGPLAFRWDAARELVSLDTSGAYTVDVNARAQLGLLLPLRPDGVPLLDRSSSADVTVTGGVDDLAVAARVGPLAVDLGKADDHGTVRTNVSFGLGGLAADGPIAGLLAATPSVTTAGTDCGDGVGGADKPICARAPVFVNGCDPGGTSNTLSLELGLDLKASTTPPDLGTCFQNLALKLTDFNVGIDGYLAKVEEALRLASFDGKLPLVGDDLQQGERFIADLREKVKAAIGPVLNDATLDKAGVQAALDEALGEVAPGAKATVTCRDDAETCGAENFQSVRITLTASQGTPSPEQGCTGDCPGVDVPLDLGIPGLSLKAAKGTNDKVTANLGWKLRLDLVLDRDEGFYVATHTGDGAPELAIGAFFDVPQKMEAQLAFIRVDAEKQGSDPLVSAYFAIDLKGSPGEQSCFGDTPAGECVADPDAKLTLAEFGDLGSLIATDLTVKVKIDWKLAAKPSTSGDSALPGISARFGMTWQLTHQRGGLTAAGDAPDHGLRITFTDIALDAGAFFDRILKPVVEQLKAVTGPLQPVIDTLYAPIPVLSDLSKATGGSDITLVSLAEQFSTLNDGPDLSFVHTVRAVVDFIRSIPDCDSGCAIPLGQFLVDPEKALTTEVSPASAESLIDRADDFTQAKPADEVKSTVDAAAGDDGKKIFAKDPDGKSTAEKIGFTFPVFDNPGSLFGLLMGQDVELIGFDSGPLTLGFSWRQSFGPVYAPPPVMITLAGSASVTARFIAGLDTAGIRHAIEAATKDTELDAVKLLDGLYFKTADSTGTAVPVVTLRGEIAAGAQVSVLFLKAGIEGGIRLTVGFSWNDPNNDGKFRTSEFLQALMNNPICLFTTSGQLSVFLKVYITIDLVLFEKTFDFTLVDAVLLDFRAQPNCAPPSPKLGGTVGDTLVVFAGKFGGEKQRGHAAWGNDRDPYAGDVVKVYALHYADPDPDPDDPDVGPDPLFDGFAVEALGHREEFLDPGLKRVVVDGRDYDPADKSKPAMSVLLLGDGDPSGDGTKTSDFDQTAVVLGSQGRDQIRTGTGAAFVDGRGGDDVIVTAEGSGMVSRIAGGPGRDTITTGDGNDEVAGDGTLGGTDLGPTTVRTADGADLESELDGLVDWTTLTGPTGATDPNSDGDDHVTVGHGSSKVYGNAGNDVLGVLTDDKPSGDNLLVGGPGEDTINGGVGDDTIHTSDAGAPDPADGPGTGDAGLTNQVDTGSGEDTVYGSAGSDLVVSHSANGQTGRLYGYGADDVLIGGYGTDELYGGPGDDHVLAEPSEVGEAGDDDGYGPFREVVHTPLPPGVQPQTKLLVGGLGKDHIIGGDGGSTIFGDRHLPKETCADATLADGQPAPKAQGDPDLILGGLGVERVAAGGGDDRADLGGGDDRACGQLGNDTLHLGDGADRAWGAAGVDQLHGDGQDDLLFGNADDDGLYGGDGVDTVEGNADDDQLFGGPDGDLLYGGSRVAGAGDGQDRIYGEAGPDRIVGDNGTPRVGDVGPYPLDLAGDAPDAGAGDVISGGPDDDMAYGGLGGDRVDGDGGDDQLEGNNGADVMHGNFGRDEIVGGSSQEPTAGTGRPDTGDQIFGDADEDLIAGDNGRFVPAGADATRVTQGRAGPPRKVTLLDLGFSPAAGTSGGDLISGGSADDVIFGQGGADRVHADGGADFAEGGPGSDWVEGNYGDDDLVGGSSTAYDGSGAATTGQPDAADAVFGGPGSDAAIGDNGAVLRPLPGETPTPVTVRLGSGGAPFGPRIVVLLDRAAVDANRHGGDRVSGGDGVDTLWGQDGDDALTGDGGGDYLEGNGGADVLRGDSALGAAGHSTVTPLPDAGWPGTPSAAEGLTGTGEPAGQDDLIGGSTAPGFRDTGDLIEGNGAADVLLGDNGSLLRTVVTGDGQPTERVYTERYPAGAVPADATVARTHDPALPGPSTRFCTTAQVTCEPAGAYGADQLFGDAGDDGIWGQDGDDLIRGGDGDDDIVGELGADALYGEAGRDAILGDRGGVVNQYLNADDVAALGFTVTLSSPPQETYTGFRAGDYDRRVDLLHDTDGDTWIGGSTSAPMPHDGLTEGGDDRIRGGAGADNIHAGFGDDVANGDSGGDQLFGADGSDVLWGGKGCDPVLDGAEPQCQVDGAFSAAARGDHDQYVDHIFGGAGATSGPAVEAVLGSDLLDFRPRGAYPDNCAAGAWPVTSDGVTVDPCLWFEMTGLDNGEVADNQHHHGTDWIYGGWDRDVLQGDVTENGPNNGDRLIDWNGAYNLFTHCNSAYGGFNDVRQHSPAMQNFLSRVAWGSGAGRAGSDATTEDTSAFVELALVYPRDNRQHGAGPAYPGTPGHFDAPSCTD</sequence>
<dbReference type="PANTHER" id="PTHR38340">
    <property type="entry name" value="S-LAYER PROTEIN"/>
    <property type="match status" value="1"/>
</dbReference>
<gene>
    <name evidence="5" type="ORF">SAMN05444858_12068</name>
</gene>
<feature type="region of interest" description="Disordered" evidence="3">
    <location>
        <begin position="2654"/>
        <end position="2692"/>
    </location>
</feature>
<dbReference type="InterPro" id="IPR018511">
    <property type="entry name" value="Hemolysin-typ_Ca-bd_CS"/>
</dbReference>
<dbReference type="SUPFAM" id="SSF51120">
    <property type="entry name" value="beta-Roll"/>
    <property type="match status" value="7"/>
</dbReference>
<dbReference type="GO" id="GO:0005509">
    <property type="term" value="F:calcium ion binding"/>
    <property type="evidence" value="ECO:0007669"/>
    <property type="project" value="InterPro"/>
</dbReference>
<feature type="compositionally biased region" description="Low complexity" evidence="3">
    <location>
        <begin position="2084"/>
        <end position="2093"/>
    </location>
</feature>
<protein>
    <submittedName>
        <fullName evidence="5">Ca2+-binding protein, RTX toxin-related</fullName>
    </submittedName>
</protein>
<evidence type="ECO:0000313" key="6">
    <source>
        <dbReference type="Proteomes" id="UP000186004"/>
    </source>
</evidence>
<feature type="signal peptide" evidence="4">
    <location>
        <begin position="1"/>
        <end position="31"/>
    </location>
</feature>
<keyword evidence="4" id="KW-0732">Signal</keyword>
<organism evidence="5 6">
    <name type="scientific">Micromonospora avicenniae</name>
    <dbReference type="NCBI Taxonomy" id="1198245"/>
    <lineage>
        <taxon>Bacteria</taxon>
        <taxon>Bacillati</taxon>
        <taxon>Actinomycetota</taxon>
        <taxon>Actinomycetes</taxon>
        <taxon>Micromonosporales</taxon>
        <taxon>Micromonosporaceae</taxon>
        <taxon>Micromonospora</taxon>
    </lineage>
</organism>
<dbReference type="PANTHER" id="PTHR38340:SF1">
    <property type="entry name" value="S-LAYER PROTEIN"/>
    <property type="match status" value="1"/>
</dbReference>
<accession>A0A1N7E482</accession>
<dbReference type="InterPro" id="IPR050557">
    <property type="entry name" value="RTX_toxin/Mannuronan_C5-epim"/>
</dbReference>
<dbReference type="Gene3D" id="2.150.10.10">
    <property type="entry name" value="Serralysin-like metalloprotease, C-terminal"/>
    <property type="match status" value="5"/>
</dbReference>
<proteinExistence type="predicted"/>
<dbReference type="STRING" id="1198245.SAMN05444858_12068"/>
<feature type="region of interest" description="Disordered" evidence="3">
    <location>
        <begin position="1956"/>
        <end position="1990"/>
    </location>
</feature>
<feature type="compositionally biased region" description="Gly residues" evidence="3">
    <location>
        <begin position="2680"/>
        <end position="2692"/>
    </location>
</feature>